<evidence type="ECO:0000256" key="4">
    <source>
        <dbReference type="ARBA" id="ARBA00022842"/>
    </source>
</evidence>
<evidence type="ECO:0000259" key="7">
    <source>
        <dbReference type="PROSITE" id="PS51987"/>
    </source>
</evidence>
<feature type="domain" description="GS catalytic" evidence="7">
    <location>
        <begin position="1"/>
        <end position="135"/>
    </location>
</feature>
<evidence type="ECO:0000256" key="2">
    <source>
        <dbReference type="ARBA" id="ARBA00009897"/>
    </source>
</evidence>
<evidence type="ECO:0000313" key="9">
    <source>
        <dbReference type="Proteomes" id="UP001501102"/>
    </source>
</evidence>
<accession>A0ABP6JDE8</accession>
<dbReference type="PANTHER" id="PTHR43785:SF12">
    <property type="entry name" value="TYPE-1 GLUTAMINE SYNTHETASE 2"/>
    <property type="match status" value="1"/>
</dbReference>
<reference evidence="9" key="1">
    <citation type="journal article" date="2019" name="Int. J. Syst. Evol. Microbiol.">
        <title>The Global Catalogue of Microorganisms (GCM) 10K type strain sequencing project: providing services to taxonomists for standard genome sequencing and annotation.</title>
        <authorList>
            <consortium name="The Broad Institute Genomics Platform"/>
            <consortium name="The Broad Institute Genome Sequencing Center for Infectious Disease"/>
            <person name="Wu L."/>
            <person name="Ma J."/>
        </authorList>
    </citation>
    <scope>NUCLEOTIDE SEQUENCE [LARGE SCALE GENOMIC DNA]</scope>
    <source>
        <strain evidence="9">JCM 4087</strain>
    </source>
</reference>
<comment type="caution">
    <text evidence="8">The sequence shown here is derived from an EMBL/GenBank/DDBJ whole genome shotgun (WGS) entry which is preliminary data.</text>
</comment>
<comment type="cofactor">
    <cofactor evidence="1">
        <name>Mg(2+)</name>
        <dbReference type="ChEBI" id="CHEBI:18420"/>
    </cofactor>
</comment>
<dbReference type="Proteomes" id="UP001501102">
    <property type="component" value="Unassembled WGS sequence"/>
</dbReference>
<evidence type="ECO:0000256" key="1">
    <source>
        <dbReference type="ARBA" id="ARBA00001946"/>
    </source>
</evidence>
<keyword evidence="9" id="KW-1185">Reference proteome</keyword>
<keyword evidence="3" id="KW-0436">Ligase</keyword>
<organism evidence="8 9">
    <name type="scientific">Streptomyces thioluteus</name>
    <dbReference type="NCBI Taxonomy" id="66431"/>
    <lineage>
        <taxon>Bacteria</taxon>
        <taxon>Bacillati</taxon>
        <taxon>Actinomycetota</taxon>
        <taxon>Actinomycetes</taxon>
        <taxon>Kitasatosporales</taxon>
        <taxon>Streptomycetaceae</taxon>
        <taxon>Streptomyces</taxon>
    </lineage>
</organism>
<gene>
    <name evidence="8" type="ORF">GCM10020221_26850</name>
</gene>
<dbReference type="RefSeq" id="WP_344963320.1">
    <property type="nucleotide sequence ID" value="NZ_BAAAXZ010000103.1"/>
</dbReference>
<dbReference type="SMART" id="SM01230">
    <property type="entry name" value="Gln-synt_C"/>
    <property type="match status" value="1"/>
</dbReference>
<dbReference type="InterPro" id="IPR008146">
    <property type="entry name" value="Gln_synth_cat_dom"/>
</dbReference>
<evidence type="ECO:0000256" key="5">
    <source>
        <dbReference type="PROSITE-ProRule" id="PRU01331"/>
    </source>
</evidence>
<dbReference type="EMBL" id="BAAAXZ010000103">
    <property type="protein sequence ID" value="GAA2929684.1"/>
    <property type="molecule type" value="Genomic_DNA"/>
</dbReference>
<dbReference type="PROSITE" id="PS51987">
    <property type="entry name" value="GS_CATALYTIC"/>
    <property type="match status" value="1"/>
</dbReference>
<dbReference type="PANTHER" id="PTHR43785">
    <property type="entry name" value="GAMMA-GLUTAMYLPUTRESCINE SYNTHETASE"/>
    <property type="match status" value="1"/>
</dbReference>
<sequence>MANYANDHEDANGQFEQNFAFADALTTADRVITARYLISTLAEARGMTATFMPKPFADRTGSGMHLHLSLWTRRSSRCSRPTATAPTRTVLGSPAWPTASWPGCSPTPPGLQAVLRAHRQLLQAHERDFHTVGAT</sequence>
<dbReference type="SUPFAM" id="SSF55931">
    <property type="entry name" value="Glutamine synthetase/guanido kinase"/>
    <property type="match status" value="1"/>
</dbReference>
<proteinExistence type="inferred from homology"/>
<comment type="similarity">
    <text evidence="2 5 6">Belongs to the glutamine synthetase family.</text>
</comment>
<evidence type="ECO:0000256" key="6">
    <source>
        <dbReference type="RuleBase" id="RU000384"/>
    </source>
</evidence>
<dbReference type="InterPro" id="IPR014746">
    <property type="entry name" value="Gln_synth/guanido_kin_cat_dom"/>
</dbReference>
<dbReference type="PROSITE" id="PS00181">
    <property type="entry name" value="GLNA_ATP"/>
    <property type="match status" value="1"/>
</dbReference>
<name>A0ABP6JDE8_STRTU</name>
<evidence type="ECO:0000256" key="3">
    <source>
        <dbReference type="ARBA" id="ARBA00022598"/>
    </source>
</evidence>
<keyword evidence="4" id="KW-0460">Magnesium</keyword>
<dbReference type="InterPro" id="IPR027303">
    <property type="entry name" value="Gln_synth_gly_rich_site"/>
</dbReference>
<protein>
    <recommendedName>
        <fullName evidence="7">GS catalytic domain-containing protein</fullName>
    </recommendedName>
</protein>
<dbReference type="Pfam" id="PF00120">
    <property type="entry name" value="Gln-synt_C"/>
    <property type="match status" value="1"/>
</dbReference>
<evidence type="ECO:0000313" key="8">
    <source>
        <dbReference type="EMBL" id="GAA2929684.1"/>
    </source>
</evidence>
<dbReference type="Gene3D" id="3.30.590.10">
    <property type="entry name" value="Glutamine synthetase/guanido kinase, catalytic domain"/>
    <property type="match status" value="1"/>
</dbReference>